<accession>A0AAN6END6</accession>
<comment type="caution">
    <text evidence="8">The sequence shown here is derived from an EMBL/GenBank/DDBJ whole genome shotgun (WGS) entry which is preliminary data.</text>
</comment>
<protein>
    <recommendedName>
        <fullName evidence="7">Major facilitator superfamily (MFS) profile domain-containing protein</fullName>
    </recommendedName>
</protein>
<dbReference type="Gene3D" id="1.20.1250.20">
    <property type="entry name" value="MFS general substrate transporter like domains"/>
    <property type="match status" value="2"/>
</dbReference>
<evidence type="ECO:0000256" key="3">
    <source>
        <dbReference type="ARBA" id="ARBA00022692"/>
    </source>
</evidence>
<feature type="transmembrane region" description="Helical" evidence="6">
    <location>
        <begin position="138"/>
        <end position="161"/>
    </location>
</feature>
<evidence type="ECO:0000256" key="2">
    <source>
        <dbReference type="ARBA" id="ARBA00022448"/>
    </source>
</evidence>
<feature type="transmembrane region" description="Helical" evidence="6">
    <location>
        <begin position="72"/>
        <end position="97"/>
    </location>
</feature>
<reference evidence="8" key="1">
    <citation type="submission" date="2023-01" db="EMBL/GenBank/DDBJ databases">
        <title>Exophiala dermititidis isolated from Cystic Fibrosis Patient.</title>
        <authorList>
            <person name="Kurbessoian T."/>
            <person name="Crocker A."/>
            <person name="Murante D."/>
            <person name="Hogan D.A."/>
            <person name="Stajich J.E."/>
        </authorList>
    </citation>
    <scope>NUCLEOTIDE SEQUENCE</scope>
    <source>
        <strain evidence="8">Ex8</strain>
    </source>
</reference>
<feature type="transmembrane region" description="Helical" evidence="6">
    <location>
        <begin position="200"/>
        <end position="219"/>
    </location>
</feature>
<dbReference type="FunFam" id="1.20.1250.20:FF:000013">
    <property type="entry name" value="MFS general substrate transporter"/>
    <property type="match status" value="1"/>
</dbReference>
<evidence type="ECO:0000256" key="4">
    <source>
        <dbReference type="ARBA" id="ARBA00022989"/>
    </source>
</evidence>
<proteinExistence type="predicted"/>
<feature type="transmembrane region" description="Helical" evidence="6">
    <location>
        <begin position="301"/>
        <end position="323"/>
    </location>
</feature>
<feature type="transmembrane region" description="Helical" evidence="6">
    <location>
        <begin position="369"/>
        <end position="387"/>
    </location>
</feature>
<feature type="transmembrane region" description="Helical" evidence="6">
    <location>
        <begin position="167"/>
        <end position="188"/>
    </location>
</feature>
<keyword evidence="3 6" id="KW-0812">Transmembrane</keyword>
<evidence type="ECO:0000256" key="6">
    <source>
        <dbReference type="SAM" id="Phobius"/>
    </source>
</evidence>
<dbReference type="InterPro" id="IPR011701">
    <property type="entry name" value="MFS"/>
</dbReference>
<gene>
    <name evidence="8" type="ORF">HRR80_007754</name>
</gene>
<evidence type="ECO:0000256" key="5">
    <source>
        <dbReference type="ARBA" id="ARBA00023136"/>
    </source>
</evidence>
<comment type="subcellular location">
    <subcellularLocation>
        <location evidence="1">Membrane</location>
        <topology evidence="1">Multi-pass membrane protein</topology>
    </subcellularLocation>
</comment>
<feature type="transmembrane region" description="Helical" evidence="6">
    <location>
        <begin position="231"/>
        <end position="254"/>
    </location>
</feature>
<feature type="transmembrane region" description="Helical" evidence="6">
    <location>
        <begin position="455"/>
        <end position="476"/>
    </location>
</feature>
<dbReference type="PROSITE" id="PS50850">
    <property type="entry name" value="MFS"/>
    <property type="match status" value="1"/>
</dbReference>
<dbReference type="AlphaFoldDB" id="A0AAN6END6"/>
<evidence type="ECO:0000256" key="1">
    <source>
        <dbReference type="ARBA" id="ARBA00004141"/>
    </source>
</evidence>
<organism evidence="8 9">
    <name type="scientific">Exophiala dermatitidis</name>
    <name type="common">Black yeast-like fungus</name>
    <name type="synonym">Wangiella dermatitidis</name>
    <dbReference type="NCBI Taxonomy" id="5970"/>
    <lineage>
        <taxon>Eukaryota</taxon>
        <taxon>Fungi</taxon>
        <taxon>Dikarya</taxon>
        <taxon>Ascomycota</taxon>
        <taxon>Pezizomycotina</taxon>
        <taxon>Eurotiomycetes</taxon>
        <taxon>Chaetothyriomycetidae</taxon>
        <taxon>Chaetothyriales</taxon>
        <taxon>Herpotrichiellaceae</taxon>
        <taxon>Exophiala</taxon>
    </lineage>
</organism>
<name>A0AAN6END6_EXODE</name>
<feature type="transmembrane region" description="Helical" evidence="6">
    <location>
        <begin position="109"/>
        <end position="131"/>
    </location>
</feature>
<evidence type="ECO:0000259" key="7">
    <source>
        <dbReference type="PROSITE" id="PS50850"/>
    </source>
</evidence>
<dbReference type="PANTHER" id="PTHR43791">
    <property type="entry name" value="PERMEASE-RELATED"/>
    <property type="match status" value="1"/>
</dbReference>
<evidence type="ECO:0000313" key="9">
    <source>
        <dbReference type="Proteomes" id="UP001161757"/>
    </source>
</evidence>
<evidence type="ECO:0000313" key="8">
    <source>
        <dbReference type="EMBL" id="KAJ8988338.1"/>
    </source>
</evidence>
<keyword evidence="5 6" id="KW-0472">Membrane</keyword>
<keyword evidence="4 6" id="KW-1133">Transmembrane helix</keyword>
<dbReference type="GO" id="GO:0022857">
    <property type="term" value="F:transmembrane transporter activity"/>
    <property type="evidence" value="ECO:0007669"/>
    <property type="project" value="InterPro"/>
</dbReference>
<feature type="transmembrane region" description="Helical" evidence="6">
    <location>
        <begin position="393"/>
        <end position="414"/>
    </location>
</feature>
<dbReference type="PANTHER" id="PTHR43791:SF92">
    <property type="entry name" value="AGL026WP"/>
    <property type="match status" value="1"/>
</dbReference>
<dbReference type="GO" id="GO:0016020">
    <property type="term" value="C:membrane"/>
    <property type="evidence" value="ECO:0007669"/>
    <property type="project" value="UniProtKB-SubCell"/>
</dbReference>
<feature type="transmembrane region" description="Helical" evidence="6">
    <location>
        <begin position="426"/>
        <end position="449"/>
    </location>
</feature>
<dbReference type="InterPro" id="IPR020846">
    <property type="entry name" value="MFS_dom"/>
</dbReference>
<dbReference type="SUPFAM" id="SSF103473">
    <property type="entry name" value="MFS general substrate transporter"/>
    <property type="match status" value="1"/>
</dbReference>
<keyword evidence="2" id="KW-0813">Transport</keyword>
<dbReference type="Pfam" id="PF07690">
    <property type="entry name" value="MFS_1"/>
    <property type="match status" value="1"/>
</dbReference>
<dbReference type="FunFam" id="1.20.1250.20:FF:000057">
    <property type="entry name" value="MFS general substrate transporter"/>
    <property type="match status" value="1"/>
</dbReference>
<dbReference type="InterPro" id="IPR036259">
    <property type="entry name" value="MFS_trans_sf"/>
</dbReference>
<feature type="transmembrane region" description="Helical" evidence="6">
    <location>
        <begin position="338"/>
        <end position="357"/>
    </location>
</feature>
<sequence>MPFCLPNAMSLEPQVATVTQIKEGAVSAQDVELLSPPAHSQLYPRLVSAQQMSKAELRLAGKRVRRKVDIRLLGMAWLMLVFNYFDRCIIAAARVVGIQKSLHMDSTQYGSAVGILYVGYILMQVPSNLILTKLRPSIYLPSCMAIWGVISACSGLVHSAWSLHLVRFLLGFVEAPFTVGALFLVSSWYTRSELGVRSAVLLSAPLLGNAVSGLIAAGITDALEGAGGFEAWRWMFIIGGGSTILISILAFFSLPDFPSNTRWLSCEERAVAEWILILDAGQVDEEATDWKHGVNTARKDLRVYGFAAMYMLLSVASSLHNFFPSVVQTLGFRRMDTLLLTAPPYLVAILVAIYNNWSADRTRNSSFHVAWPLAAAIIGFSICAATLSTWARYVAMILMVAGGHGANAVVLAWAQKTMIRPRIKRACALAFINATGTLAQILTSFMYPSRTAPRYVIAMSVNSATALGAISLAFTMRVILQRANKKLDADSNVEEAMSSEASFAIEGIPEDERQAARRSFRYVT</sequence>
<dbReference type="Proteomes" id="UP001161757">
    <property type="component" value="Unassembled WGS sequence"/>
</dbReference>
<feature type="domain" description="Major facilitator superfamily (MFS) profile" evidence="7">
    <location>
        <begin position="72"/>
        <end position="483"/>
    </location>
</feature>
<dbReference type="EMBL" id="JAJGCB010000019">
    <property type="protein sequence ID" value="KAJ8988338.1"/>
    <property type="molecule type" value="Genomic_DNA"/>
</dbReference>